<dbReference type="GO" id="GO:0008932">
    <property type="term" value="F:lytic endotransglycosylase activity"/>
    <property type="evidence" value="ECO:0007669"/>
    <property type="project" value="TreeGrafter"/>
</dbReference>
<organism evidence="4 5">
    <name type="scientific">Spirosoma validum</name>
    <dbReference type="NCBI Taxonomy" id="2771355"/>
    <lineage>
        <taxon>Bacteria</taxon>
        <taxon>Pseudomonadati</taxon>
        <taxon>Bacteroidota</taxon>
        <taxon>Cytophagia</taxon>
        <taxon>Cytophagales</taxon>
        <taxon>Cytophagaceae</taxon>
        <taxon>Spirosoma</taxon>
    </lineage>
</organism>
<dbReference type="Pfam" id="PF01476">
    <property type="entry name" value="LysM"/>
    <property type="match status" value="2"/>
</dbReference>
<keyword evidence="2" id="KW-0812">Transmembrane</keyword>
<gene>
    <name evidence="4" type="ORF">IC230_25130</name>
</gene>
<protein>
    <submittedName>
        <fullName evidence="4">LysM peptidoglycan-binding domain-containing protein</fullName>
    </submittedName>
</protein>
<dbReference type="SMART" id="SM00257">
    <property type="entry name" value="LysM"/>
    <property type="match status" value="2"/>
</dbReference>
<feature type="domain" description="LysM" evidence="3">
    <location>
        <begin position="184"/>
        <end position="228"/>
    </location>
</feature>
<evidence type="ECO:0000313" key="4">
    <source>
        <dbReference type="EMBL" id="MBD2756205.1"/>
    </source>
</evidence>
<keyword evidence="2" id="KW-0472">Membrane</keyword>
<evidence type="ECO:0000256" key="1">
    <source>
        <dbReference type="SAM" id="MobiDB-lite"/>
    </source>
</evidence>
<dbReference type="CDD" id="cd00118">
    <property type="entry name" value="LysM"/>
    <property type="match status" value="2"/>
</dbReference>
<evidence type="ECO:0000259" key="3">
    <source>
        <dbReference type="PROSITE" id="PS51782"/>
    </source>
</evidence>
<name>A0A927GG40_9BACT</name>
<dbReference type="InterPro" id="IPR018392">
    <property type="entry name" value="LysM"/>
</dbReference>
<evidence type="ECO:0000313" key="5">
    <source>
        <dbReference type="Proteomes" id="UP000653797"/>
    </source>
</evidence>
<feature type="compositionally biased region" description="Basic and acidic residues" evidence="1">
    <location>
        <begin position="131"/>
        <end position="163"/>
    </location>
</feature>
<comment type="caution">
    <text evidence="4">The sequence shown here is derived from an EMBL/GenBank/DDBJ whole genome shotgun (WGS) entry which is preliminary data.</text>
</comment>
<proteinExistence type="predicted"/>
<dbReference type="EMBL" id="JACXAA010000011">
    <property type="protein sequence ID" value="MBD2756205.1"/>
    <property type="molecule type" value="Genomic_DNA"/>
</dbReference>
<feature type="domain" description="LysM" evidence="3">
    <location>
        <begin position="232"/>
        <end position="275"/>
    </location>
</feature>
<dbReference type="AlphaFoldDB" id="A0A927GG40"/>
<reference evidence="4" key="1">
    <citation type="submission" date="2020-09" db="EMBL/GenBank/DDBJ databases">
        <authorList>
            <person name="Kim M.K."/>
        </authorList>
    </citation>
    <scope>NUCLEOTIDE SEQUENCE</scope>
    <source>
        <strain evidence="4">BT704</strain>
    </source>
</reference>
<dbReference type="Gene3D" id="3.10.350.10">
    <property type="entry name" value="LysM domain"/>
    <property type="match status" value="2"/>
</dbReference>
<dbReference type="RefSeq" id="WP_191041826.1">
    <property type="nucleotide sequence ID" value="NZ_JACXAA010000011.1"/>
</dbReference>
<keyword evidence="2" id="KW-1133">Transmembrane helix</keyword>
<dbReference type="PANTHER" id="PTHR33734:SF22">
    <property type="entry name" value="MEMBRANE-BOUND LYTIC MUREIN TRANSGLYCOSYLASE D"/>
    <property type="match status" value="1"/>
</dbReference>
<keyword evidence="5" id="KW-1185">Reference proteome</keyword>
<feature type="region of interest" description="Disordered" evidence="1">
    <location>
        <begin position="73"/>
        <end position="164"/>
    </location>
</feature>
<dbReference type="SUPFAM" id="SSF54106">
    <property type="entry name" value="LysM domain"/>
    <property type="match status" value="2"/>
</dbReference>
<accession>A0A927GG40</accession>
<dbReference type="InterPro" id="IPR036779">
    <property type="entry name" value="LysM_dom_sf"/>
</dbReference>
<evidence type="ECO:0000256" key="2">
    <source>
        <dbReference type="SAM" id="Phobius"/>
    </source>
</evidence>
<sequence length="281" mass="30323">METDNQPTNSRQTGNSSLPAITLVALVGLIVALLYIGYSYVTDDTDGSDELTNVSLDTTSQQPIVQNEPEMLMAPQEADTSSQPAPVDLSQATPPADAPEANAQAEEVAEDNRETTDGKPAPTEKPAVVKPKAEEKPKVEEKKVEKPKEEKKVEKPKEEKPKTEVAAVKPDMTRPKIKPGGVGSTYTVGTGETFYSVANRYNMKLSTLKALNPDVAESNVKAGSQLKVKAMAVHTVGPGDVLRVVAQKYGVSKEAIMRANKKSKDIANRGEKLIIPYPNRQ</sequence>
<feature type="transmembrane region" description="Helical" evidence="2">
    <location>
        <begin position="20"/>
        <end position="41"/>
    </location>
</feature>
<dbReference type="Proteomes" id="UP000653797">
    <property type="component" value="Unassembled WGS sequence"/>
</dbReference>
<dbReference type="PROSITE" id="PS51782">
    <property type="entry name" value="LYSM"/>
    <property type="match status" value="2"/>
</dbReference>
<dbReference type="PANTHER" id="PTHR33734">
    <property type="entry name" value="LYSM DOMAIN-CONTAINING GPI-ANCHORED PROTEIN 2"/>
    <property type="match status" value="1"/>
</dbReference>